<dbReference type="EMBL" id="CP097636">
    <property type="protein sequence ID" value="URI11876.1"/>
    <property type="molecule type" value="Genomic_DNA"/>
</dbReference>
<sequence length="220" mass="23645">MASHTAPGTLPLPAGLPEPRLADFGDQQPSPDARHVANWSVDAGDHGDRPFVIVDKADARVYVFDAQGRLSGSTPVLLGAAKGDDSVPGIGDRPIPLVKPEERTTPAGRFIGERGSNATGEDVVWVDYDAAVSMHRVRPLVAAERRLQRLASPTPADNRISYGCINVPVAFFEAQIEPLFRQGKAVIYVLPETRPVQAVFQSYDVQARHTAVRAPVTPPG</sequence>
<reference evidence="2" key="1">
    <citation type="submission" date="2022-05" db="EMBL/GenBank/DDBJ databases">
        <title>An RpoN-dependent PEP-CTERM gene is involved in floc formation of an Aquincola tertiaricarbonis strain.</title>
        <authorList>
            <person name="Qiu D."/>
            <person name="Xia M."/>
        </authorList>
    </citation>
    <scope>NUCLEOTIDE SEQUENCE</scope>
    <source>
        <strain evidence="2">RN12</strain>
    </source>
</reference>
<keyword evidence="3" id="KW-1185">Reference proteome</keyword>
<organism evidence="2 3">
    <name type="scientific">Aquincola tertiaricarbonis</name>
    <dbReference type="NCBI Taxonomy" id="391953"/>
    <lineage>
        <taxon>Bacteria</taxon>
        <taxon>Pseudomonadati</taxon>
        <taxon>Pseudomonadota</taxon>
        <taxon>Betaproteobacteria</taxon>
        <taxon>Burkholderiales</taxon>
        <taxon>Sphaerotilaceae</taxon>
        <taxon>Aquincola</taxon>
    </lineage>
</organism>
<feature type="region of interest" description="Disordered" evidence="1">
    <location>
        <begin position="1"/>
        <end position="34"/>
    </location>
</feature>
<feature type="compositionally biased region" description="Low complexity" evidence="1">
    <location>
        <begin position="1"/>
        <end position="17"/>
    </location>
</feature>
<gene>
    <name evidence="2" type="ORF">MW290_20625</name>
</gene>
<proteinExistence type="predicted"/>
<dbReference type="Proteomes" id="UP001056201">
    <property type="component" value="Chromosome 2"/>
</dbReference>
<evidence type="ECO:0000256" key="1">
    <source>
        <dbReference type="SAM" id="MobiDB-lite"/>
    </source>
</evidence>
<evidence type="ECO:0000313" key="2">
    <source>
        <dbReference type="EMBL" id="URI11876.1"/>
    </source>
</evidence>
<evidence type="ECO:0008006" key="4">
    <source>
        <dbReference type="Google" id="ProtNLM"/>
    </source>
</evidence>
<protein>
    <recommendedName>
        <fullName evidence="4">L,D-transpeptidase</fullName>
    </recommendedName>
</protein>
<accession>A0ABY4SHY4</accession>
<name>A0ABY4SHY4_AQUTE</name>
<evidence type="ECO:0000313" key="3">
    <source>
        <dbReference type="Proteomes" id="UP001056201"/>
    </source>
</evidence>